<keyword evidence="4" id="KW-1185">Reference proteome</keyword>
<dbReference type="InterPro" id="IPR057453">
    <property type="entry name" value="BSD2_CRD"/>
</dbReference>
<evidence type="ECO:0000313" key="4">
    <source>
        <dbReference type="Proteomes" id="UP000008810"/>
    </source>
</evidence>
<evidence type="ECO:0000313" key="2">
    <source>
        <dbReference type="EMBL" id="PNT61475.1"/>
    </source>
</evidence>
<dbReference type="GO" id="GO:0101031">
    <property type="term" value="C:protein folding chaperone complex"/>
    <property type="evidence" value="ECO:0000318"/>
    <property type="project" value="GO_Central"/>
</dbReference>
<dbReference type="OrthoDB" id="2019540at2759"/>
<dbReference type="Proteomes" id="UP000008810">
    <property type="component" value="Chromosome 5"/>
</dbReference>
<proteinExistence type="predicted"/>
<dbReference type="GO" id="GO:0044183">
    <property type="term" value="F:protein folding chaperone"/>
    <property type="evidence" value="ECO:0000318"/>
    <property type="project" value="GO_Central"/>
</dbReference>
<name>A0A2K2CHH3_BRADI</name>
<dbReference type="PANTHER" id="PTHR15852:SF51">
    <property type="entry name" value="PROTEIN BUNDLE SHEATH DEFECTIVE 2, CHLOROPLASTIC"/>
    <property type="match status" value="1"/>
</dbReference>
<gene>
    <name evidence="2" type="ORF">BRADI_5g15612v3</name>
</gene>
<reference evidence="2 3" key="1">
    <citation type="journal article" date="2010" name="Nature">
        <title>Genome sequencing and analysis of the model grass Brachypodium distachyon.</title>
        <authorList>
            <consortium name="International Brachypodium Initiative"/>
        </authorList>
    </citation>
    <scope>NUCLEOTIDE SEQUENCE [LARGE SCALE GENOMIC DNA]</scope>
    <source>
        <strain evidence="2 3">Bd21</strain>
    </source>
</reference>
<feature type="non-terminal residue" evidence="2">
    <location>
        <position position="1"/>
    </location>
</feature>
<dbReference type="EMBL" id="CM000884">
    <property type="protein sequence ID" value="PNT61475.1"/>
    <property type="molecule type" value="Genomic_DNA"/>
</dbReference>
<protein>
    <recommendedName>
        <fullName evidence="1">BSD2 cysteine rich domain-containing protein</fullName>
    </recommendedName>
</protein>
<organism evidence="2">
    <name type="scientific">Brachypodium distachyon</name>
    <name type="common">Purple false brome</name>
    <name type="synonym">Trachynia distachya</name>
    <dbReference type="NCBI Taxonomy" id="15368"/>
    <lineage>
        <taxon>Eukaryota</taxon>
        <taxon>Viridiplantae</taxon>
        <taxon>Streptophyta</taxon>
        <taxon>Embryophyta</taxon>
        <taxon>Tracheophyta</taxon>
        <taxon>Spermatophyta</taxon>
        <taxon>Magnoliopsida</taxon>
        <taxon>Liliopsida</taxon>
        <taxon>Poales</taxon>
        <taxon>Poaceae</taxon>
        <taxon>BOP clade</taxon>
        <taxon>Pooideae</taxon>
        <taxon>Stipodae</taxon>
        <taxon>Brachypodieae</taxon>
        <taxon>Brachypodium</taxon>
    </lineage>
</organism>
<dbReference type="GO" id="GO:0009570">
    <property type="term" value="C:chloroplast stroma"/>
    <property type="evidence" value="ECO:0000318"/>
    <property type="project" value="GO_Central"/>
</dbReference>
<dbReference type="PANTHER" id="PTHR15852">
    <property type="entry name" value="PLASTID TRANSCRIPTIONALLY ACTIVE PROTEIN"/>
    <property type="match status" value="1"/>
</dbReference>
<reference evidence="3" key="3">
    <citation type="submission" date="2018-08" db="UniProtKB">
        <authorList>
            <consortium name="EnsemblPlants"/>
        </authorList>
    </citation>
    <scope>IDENTIFICATION</scope>
    <source>
        <strain evidence="3">cv. Bd21</strain>
    </source>
</reference>
<sequence>KSPLDRPLPCLIGVDWPPRCLIFVVGRPSLFLLSLPPSLPLFTNGGHLQPHRDRRLRRADRPENLASSSSSLHLPPAHLSLLQAPFRQDQGAIACGQCKGSGVDSEDHFNGRFKEGAMCWLCRGKREVLCGSCNGGGFLGGFMSTANDTSE</sequence>
<dbReference type="InParanoid" id="A0A2K2CHH3"/>
<dbReference type="STRING" id="15368.A0A2K2CHH3"/>
<reference evidence="2" key="2">
    <citation type="submission" date="2017-06" db="EMBL/GenBank/DDBJ databases">
        <title>WGS assembly of Brachypodium distachyon.</title>
        <authorList>
            <consortium name="The International Brachypodium Initiative"/>
            <person name="Lucas S."/>
            <person name="Harmon-Smith M."/>
            <person name="Lail K."/>
            <person name="Tice H."/>
            <person name="Grimwood J."/>
            <person name="Bruce D."/>
            <person name="Barry K."/>
            <person name="Shu S."/>
            <person name="Lindquist E."/>
            <person name="Wang M."/>
            <person name="Pitluck S."/>
            <person name="Vogel J.P."/>
            <person name="Garvin D.F."/>
            <person name="Mockler T.C."/>
            <person name="Schmutz J."/>
            <person name="Rokhsar D."/>
            <person name="Bevan M.W."/>
        </authorList>
    </citation>
    <scope>NUCLEOTIDE SEQUENCE</scope>
    <source>
        <strain evidence="2">Bd21</strain>
    </source>
</reference>
<dbReference type="EnsemblPlants" id="PNT61475">
    <property type="protein sequence ID" value="PNT61475"/>
    <property type="gene ID" value="BRADI_5g15612v3"/>
</dbReference>
<evidence type="ECO:0000313" key="3">
    <source>
        <dbReference type="EnsemblPlants" id="PNT61475"/>
    </source>
</evidence>
<dbReference type="Gramene" id="PNT61475">
    <property type="protein sequence ID" value="PNT61475"/>
    <property type="gene ID" value="BRADI_5g15612v3"/>
</dbReference>
<dbReference type="AlphaFoldDB" id="A0A2K2CHH3"/>
<accession>A0A2K2CHH3</accession>
<feature type="domain" description="BSD2 cysteine rich" evidence="1">
    <location>
        <begin position="90"/>
        <end position="148"/>
    </location>
</feature>
<dbReference type="Pfam" id="PF25436">
    <property type="entry name" value="BSD2_CRD"/>
    <property type="match status" value="1"/>
</dbReference>
<evidence type="ECO:0000259" key="1">
    <source>
        <dbReference type="Pfam" id="PF25436"/>
    </source>
</evidence>